<comment type="pathway">
    <text evidence="1 6">Carbohydrate biosynthesis; dTDP-L-rhamnose biosynthesis.</text>
</comment>
<accession>W0RNL6</accession>
<gene>
    <name evidence="9" type="ORF">J421_3511</name>
</gene>
<dbReference type="AlphaFoldDB" id="W0RNL6"/>
<dbReference type="Gene3D" id="3.90.25.10">
    <property type="entry name" value="UDP-galactose 4-epimerase, domain 1"/>
    <property type="match status" value="1"/>
</dbReference>
<evidence type="ECO:0000256" key="7">
    <source>
        <dbReference type="SAM" id="MobiDB-lite"/>
    </source>
</evidence>
<dbReference type="InterPro" id="IPR005913">
    <property type="entry name" value="dTDP_dehydrorham_reduct"/>
</dbReference>
<evidence type="ECO:0000256" key="6">
    <source>
        <dbReference type="RuleBase" id="RU364082"/>
    </source>
</evidence>
<dbReference type="PANTHER" id="PTHR10491:SF4">
    <property type="entry name" value="METHIONINE ADENOSYLTRANSFERASE 2 SUBUNIT BETA"/>
    <property type="match status" value="1"/>
</dbReference>
<evidence type="ECO:0000313" key="9">
    <source>
        <dbReference type="EMBL" id="AHG91048.1"/>
    </source>
</evidence>
<protein>
    <recommendedName>
        <fullName evidence="4 6">dTDP-4-dehydrorhamnose reductase</fullName>
        <ecNumber evidence="3 6">1.1.1.133</ecNumber>
    </recommendedName>
</protein>
<dbReference type="NCBIfam" id="TIGR01214">
    <property type="entry name" value="rmlD"/>
    <property type="match status" value="1"/>
</dbReference>
<dbReference type="PATRIC" id="fig|861299.3.peg.3563"/>
<comment type="function">
    <text evidence="6">Catalyzes the reduction of dTDP-6-deoxy-L-lyxo-4-hexulose to yield dTDP-L-rhamnose.</text>
</comment>
<dbReference type="InterPro" id="IPR036291">
    <property type="entry name" value="NAD(P)-bd_dom_sf"/>
</dbReference>
<evidence type="ECO:0000256" key="3">
    <source>
        <dbReference type="ARBA" id="ARBA00012929"/>
    </source>
</evidence>
<dbReference type="EMBL" id="CP007128">
    <property type="protein sequence ID" value="AHG91048.1"/>
    <property type="molecule type" value="Genomic_DNA"/>
</dbReference>
<evidence type="ECO:0000259" key="8">
    <source>
        <dbReference type="Pfam" id="PF04321"/>
    </source>
</evidence>
<proteinExistence type="inferred from homology"/>
<dbReference type="EC" id="1.1.1.133" evidence="3 6"/>
<sequence length="313" mass="33271">MTPIAVLVTGADGQLGRALCRALHGTTRVIAAPRAALDVTDADAVRRTLRTLRPDAIVNAAAFTAVDAAEDRRDEAWAVNAIAPGILAEEAARLDAVMVHYSTDYVFDGEARTPYTEDAPTNPLGVYGASKLAGERAVRDAAPRSLVIRTGWLFAAHGHGFLQSMLRRAADAEMRDTPVRVVDDRRGTPTSARWVAQATTHMVTHVCRSATFGAWGTYHVAASGEATWHAFAGAIFANLAARGGVVPPLQAIPSSAYPTRATRPAYSVLDTSRAARTFRVAPASWQSQLAETLDEQLGGAGAPDTEPLLAHRD</sequence>
<feature type="domain" description="RmlD-like substrate binding" evidence="8">
    <location>
        <begin position="6"/>
        <end position="295"/>
    </location>
</feature>
<evidence type="ECO:0000256" key="2">
    <source>
        <dbReference type="ARBA" id="ARBA00010944"/>
    </source>
</evidence>
<evidence type="ECO:0000256" key="1">
    <source>
        <dbReference type="ARBA" id="ARBA00004781"/>
    </source>
</evidence>
<dbReference type="Gene3D" id="3.40.50.720">
    <property type="entry name" value="NAD(P)-binding Rossmann-like Domain"/>
    <property type="match status" value="1"/>
</dbReference>
<dbReference type="GO" id="GO:0005829">
    <property type="term" value="C:cytosol"/>
    <property type="evidence" value="ECO:0007669"/>
    <property type="project" value="TreeGrafter"/>
</dbReference>
<keyword evidence="6" id="KW-0560">Oxidoreductase</keyword>
<dbReference type="UniPathway" id="UPA00124"/>
<dbReference type="STRING" id="861299.J421_3511"/>
<dbReference type="InParanoid" id="W0RNL6"/>
<dbReference type="Pfam" id="PF04321">
    <property type="entry name" value="RmlD_sub_bind"/>
    <property type="match status" value="1"/>
</dbReference>
<dbReference type="InterPro" id="IPR029903">
    <property type="entry name" value="RmlD-like-bd"/>
</dbReference>
<organism evidence="9 10">
    <name type="scientific">Gemmatirosa kalamazoonensis</name>
    <dbReference type="NCBI Taxonomy" id="861299"/>
    <lineage>
        <taxon>Bacteria</taxon>
        <taxon>Pseudomonadati</taxon>
        <taxon>Gemmatimonadota</taxon>
        <taxon>Gemmatimonadia</taxon>
        <taxon>Gemmatimonadales</taxon>
        <taxon>Gemmatimonadaceae</taxon>
        <taxon>Gemmatirosa</taxon>
    </lineage>
</organism>
<keyword evidence="6" id="KW-0521">NADP</keyword>
<reference evidence="9 10" key="1">
    <citation type="journal article" date="2014" name="Genome Announc.">
        <title>Genome Sequence and Methylome of Soil Bacterium Gemmatirosa kalamazoonensis KBS708T, a Member of the Rarely Cultivated Gemmatimonadetes Phylum.</title>
        <authorList>
            <person name="Debruyn J.M."/>
            <person name="Radosevich M."/>
            <person name="Wommack K.E."/>
            <person name="Polson S.W."/>
            <person name="Hauser L.J."/>
            <person name="Fawaz M.N."/>
            <person name="Korlach J."/>
            <person name="Tsai Y.C."/>
        </authorList>
    </citation>
    <scope>NUCLEOTIDE SEQUENCE [LARGE SCALE GENOMIC DNA]</scope>
    <source>
        <strain evidence="9 10">KBS708</strain>
    </source>
</reference>
<dbReference type="SUPFAM" id="SSF51735">
    <property type="entry name" value="NAD(P)-binding Rossmann-fold domains"/>
    <property type="match status" value="1"/>
</dbReference>
<dbReference type="eggNOG" id="COG1091">
    <property type="taxonomic scope" value="Bacteria"/>
</dbReference>
<dbReference type="GO" id="GO:0019305">
    <property type="term" value="P:dTDP-rhamnose biosynthetic process"/>
    <property type="evidence" value="ECO:0007669"/>
    <property type="project" value="UniProtKB-UniPathway"/>
</dbReference>
<dbReference type="CDD" id="cd05254">
    <property type="entry name" value="dTDP_HR_like_SDR_e"/>
    <property type="match status" value="1"/>
</dbReference>
<dbReference type="RefSeq" id="WP_201773037.1">
    <property type="nucleotide sequence ID" value="NZ_CP007128.1"/>
</dbReference>
<dbReference type="KEGG" id="gba:J421_3511"/>
<dbReference type="GO" id="GO:0008831">
    <property type="term" value="F:dTDP-4-dehydrorhamnose reductase activity"/>
    <property type="evidence" value="ECO:0007669"/>
    <property type="project" value="UniProtKB-EC"/>
</dbReference>
<dbReference type="FunCoup" id="W0RNL6">
    <property type="interactions" value="407"/>
</dbReference>
<evidence type="ECO:0000256" key="5">
    <source>
        <dbReference type="ARBA" id="ARBA00048200"/>
    </source>
</evidence>
<evidence type="ECO:0000313" key="10">
    <source>
        <dbReference type="Proteomes" id="UP000019151"/>
    </source>
</evidence>
<feature type="region of interest" description="Disordered" evidence="7">
    <location>
        <begin position="294"/>
        <end position="313"/>
    </location>
</feature>
<comment type="similarity">
    <text evidence="2 6">Belongs to the dTDP-4-dehydrorhamnose reductase family.</text>
</comment>
<dbReference type="PANTHER" id="PTHR10491">
    <property type="entry name" value="DTDP-4-DEHYDRORHAMNOSE REDUCTASE"/>
    <property type="match status" value="1"/>
</dbReference>
<name>W0RNL6_9BACT</name>
<dbReference type="HOGENOM" id="CLU_045518_1_0_0"/>
<keyword evidence="10" id="KW-1185">Reference proteome</keyword>
<evidence type="ECO:0000256" key="4">
    <source>
        <dbReference type="ARBA" id="ARBA00017099"/>
    </source>
</evidence>
<dbReference type="Proteomes" id="UP000019151">
    <property type="component" value="Chromosome"/>
</dbReference>
<comment type="catalytic activity">
    <reaction evidence="5">
        <text>dTDP-beta-L-rhamnose + NADP(+) = dTDP-4-dehydro-beta-L-rhamnose + NADPH + H(+)</text>
        <dbReference type="Rhea" id="RHEA:21796"/>
        <dbReference type="ChEBI" id="CHEBI:15378"/>
        <dbReference type="ChEBI" id="CHEBI:57510"/>
        <dbReference type="ChEBI" id="CHEBI:57783"/>
        <dbReference type="ChEBI" id="CHEBI:58349"/>
        <dbReference type="ChEBI" id="CHEBI:62830"/>
        <dbReference type="EC" id="1.1.1.133"/>
    </reaction>
</comment>